<keyword evidence="2 7" id="KW-0963">Cytoplasm</keyword>
<dbReference type="GO" id="GO:0046872">
    <property type="term" value="F:metal ion binding"/>
    <property type="evidence" value="ECO:0007669"/>
    <property type="project" value="UniProtKB-KW"/>
</dbReference>
<dbReference type="AlphaFoldDB" id="R1CM04"/>
<feature type="binding site" evidence="10">
    <location>
        <position position="10"/>
    </location>
    <ligand>
        <name>Mg(2+)</name>
        <dbReference type="ChEBI" id="CHEBI:18420"/>
    </ligand>
</feature>
<dbReference type="NCBIfam" id="TIGR01662">
    <property type="entry name" value="HAD-SF-IIIA"/>
    <property type="match status" value="1"/>
</dbReference>
<dbReference type="STRING" id="1304284.L21TH_2218"/>
<keyword evidence="10" id="KW-0460">Magnesium</keyword>
<evidence type="ECO:0000256" key="7">
    <source>
        <dbReference type="PIRNR" id="PIRNR004682"/>
    </source>
</evidence>
<evidence type="ECO:0000256" key="2">
    <source>
        <dbReference type="ARBA" id="ARBA00022490"/>
    </source>
</evidence>
<feature type="binding site" evidence="10">
    <location>
        <position position="124"/>
    </location>
    <ligand>
        <name>Mg(2+)</name>
        <dbReference type="ChEBI" id="CHEBI:18420"/>
    </ligand>
</feature>
<dbReference type="eggNOG" id="COG0241">
    <property type="taxonomic scope" value="Bacteria"/>
</dbReference>
<evidence type="ECO:0000256" key="1">
    <source>
        <dbReference type="ARBA" id="ARBA00004496"/>
    </source>
</evidence>
<dbReference type="Proteomes" id="UP000013378">
    <property type="component" value="Unassembled WGS sequence"/>
</dbReference>
<dbReference type="SUPFAM" id="SSF56784">
    <property type="entry name" value="HAD-like"/>
    <property type="match status" value="1"/>
</dbReference>
<feature type="active site" description="Proton donor" evidence="8">
    <location>
        <position position="10"/>
    </location>
</feature>
<keyword evidence="4 7" id="KW-0378">Hydrolase</keyword>
<keyword evidence="12" id="KW-1185">Reference proteome</keyword>
<comment type="subcellular location">
    <subcellularLocation>
        <location evidence="1 7">Cytoplasm</location>
    </subcellularLocation>
</comment>
<evidence type="ECO:0000256" key="3">
    <source>
        <dbReference type="ARBA" id="ARBA00022723"/>
    </source>
</evidence>
<dbReference type="InterPro" id="IPR036412">
    <property type="entry name" value="HAD-like_sf"/>
</dbReference>
<evidence type="ECO:0000313" key="12">
    <source>
        <dbReference type="Proteomes" id="UP000013378"/>
    </source>
</evidence>
<sequence>MIKAVFLDRDGVINDNTRHVNKPQDLIIYSEAKKGMKKLFDAGYELFVVTNQGGIELGYITHDDLKKIHDKMQEELKPYCEIKDIRYCPDFKRKSTCRKPKPGMILELADKYNVDLKKSWMVGDMDTDILAGTRAGCKTAKIGDINPSADINGKNLLDIANKILEKDN</sequence>
<evidence type="ECO:0000256" key="8">
    <source>
        <dbReference type="PIRSR" id="PIRSR004682-1"/>
    </source>
</evidence>
<accession>R1CM04</accession>
<gene>
    <name evidence="11" type="ORF">L21TH_2218</name>
</gene>
<comment type="cofactor">
    <cofactor evidence="10">
        <name>Mg(2+)</name>
        <dbReference type="ChEBI" id="CHEBI:18420"/>
    </cofactor>
</comment>
<keyword evidence="5 7" id="KW-0119">Carbohydrate metabolism</keyword>
<name>R1CM04_9FIRM</name>
<evidence type="ECO:0000256" key="9">
    <source>
        <dbReference type="PIRSR" id="PIRSR004682-3"/>
    </source>
</evidence>
<feature type="active site" description="Nucleophile" evidence="8">
    <location>
        <position position="8"/>
    </location>
</feature>
<feature type="site" description="Contributes to substrate recognition" evidence="9">
    <location>
        <position position="98"/>
    </location>
</feature>
<dbReference type="GO" id="GO:0016791">
    <property type="term" value="F:phosphatase activity"/>
    <property type="evidence" value="ECO:0007669"/>
    <property type="project" value="InterPro"/>
</dbReference>
<dbReference type="InterPro" id="IPR004446">
    <property type="entry name" value="Heptose_bisP_phosphatase"/>
</dbReference>
<keyword evidence="10" id="KW-0862">Zinc</keyword>
<proteinExistence type="inferred from homology"/>
<feature type="site" description="Stabilizes the phosphoryl group" evidence="9">
    <location>
        <position position="99"/>
    </location>
</feature>
<evidence type="ECO:0000256" key="4">
    <source>
        <dbReference type="ARBA" id="ARBA00022801"/>
    </source>
</evidence>
<feature type="binding site" evidence="10">
    <location>
        <position position="97"/>
    </location>
    <ligand>
        <name>Zn(2+)</name>
        <dbReference type="ChEBI" id="CHEBI:29105"/>
    </ligand>
</feature>
<keyword evidence="3 10" id="KW-0479">Metal-binding</keyword>
<dbReference type="EMBL" id="ARZA01000245">
    <property type="protein sequence ID" value="EOC99740.1"/>
    <property type="molecule type" value="Genomic_DNA"/>
</dbReference>
<dbReference type="OrthoDB" id="9801899at2"/>
<dbReference type="InterPro" id="IPR006543">
    <property type="entry name" value="Histidinol-phos"/>
</dbReference>
<feature type="site" description="Stabilizes the phosphoryl group" evidence="9">
    <location>
        <position position="50"/>
    </location>
</feature>
<dbReference type="EC" id="3.1.3.-" evidence="7"/>
<dbReference type="PATRIC" id="fig|1304284.3.peg.2172"/>
<dbReference type="InterPro" id="IPR006549">
    <property type="entry name" value="HAD-SF_hydro_IIIA"/>
</dbReference>
<dbReference type="NCBIfam" id="TIGR01656">
    <property type="entry name" value="Histidinol-ppas"/>
    <property type="match status" value="1"/>
</dbReference>
<evidence type="ECO:0000256" key="6">
    <source>
        <dbReference type="ARBA" id="ARBA00031828"/>
    </source>
</evidence>
<dbReference type="Pfam" id="PF13242">
    <property type="entry name" value="Hydrolase_like"/>
    <property type="match status" value="1"/>
</dbReference>
<comment type="similarity">
    <text evidence="7">Belongs to the gmhB family.</text>
</comment>
<comment type="cofactor">
    <cofactor evidence="10">
        <name>Zn(2+)</name>
        <dbReference type="ChEBI" id="CHEBI:29105"/>
    </cofactor>
</comment>
<dbReference type="PIRSF" id="PIRSF004682">
    <property type="entry name" value="GmhB"/>
    <property type="match status" value="1"/>
</dbReference>
<evidence type="ECO:0000256" key="5">
    <source>
        <dbReference type="ARBA" id="ARBA00023277"/>
    </source>
</evidence>
<dbReference type="PANTHER" id="PTHR42891">
    <property type="entry name" value="D-GLYCERO-BETA-D-MANNO-HEPTOSE-1,7-BISPHOSPHATE 7-PHOSPHATASE"/>
    <property type="match status" value="1"/>
</dbReference>
<organism evidence="11 12">
    <name type="scientific">Caldisalinibacter kiritimatiensis</name>
    <dbReference type="NCBI Taxonomy" id="1304284"/>
    <lineage>
        <taxon>Bacteria</taxon>
        <taxon>Bacillati</taxon>
        <taxon>Bacillota</taxon>
        <taxon>Tissierellia</taxon>
        <taxon>Tissierellales</taxon>
        <taxon>Thermohalobacteraceae</taxon>
        <taxon>Caldisalinibacter</taxon>
    </lineage>
</organism>
<dbReference type="CDD" id="cd07503">
    <property type="entry name" value="HAD_HisB-N"/>
    <property type="match status" value="1"/>
</dbReference>
<reference evidence="11 12" key="1">
    <citation type="journal article" date="2015" name="Geomicrobiol. J.">
        <title>Caldisalinibacter kiritimatiensis gen. nov., sp. nov., a moderately thermohalophilic thiosulfate-reducing bacterium from a hypersaline microbial mat.</title>
        <authorList>
            <person name="Ben Hania W."/>
            <person name="Joseph M."/>
            <person name="Fiebig A."/>
            <person name="Bunk B."/>
            <person name="Klenk H.-P."/>
            <person name="Fardeau M.-L."/>
            <person name="Spring S."/>
        </authorList>
    </citation>
    <scope>NUCLEOTIDE SEQUENCE [LARGE SCALE GENOMIC DNA]</scope>
    <source>
        <strain evidence="11 12">L21-TH-D2</strain>
    </source>
</reference>
<dbReference type="GO" id="GO:0005975">
    <property type="term" value="P:carbohydrate metabolic process"/>
    <property type="evidence" value="ECO:0007669"/>
    <property type="project" value="InterPro"/>
</dbReference>
<protein>
    <recommendedName>
        <fullName evidence="6 7">D,D-heptose 1,7-bisphosphate phosphatase</fullName>
        <ecNumber evidence="7">3.1.3.-</ecNumber>
    </recommendedName>
</protein>
<comment type="caution">
    <text evidence="11">The sequence shown here is derived from an EMBL/GenBank/DDBJ whole genome shotgun (WGS) entry which is preliminary data.</text>
</comment>
<feature type="binding site" evidence="10">
    <location>
        <position position="88"/>
    </location>
    <ligand>
        <name>Zn(2+)</name>
        <dbReference type="ChEBI" id="CHEBI:29105"/>
    </ligand>
</feature>
<dbReference type="RefSeq" id="WP_006316093.1">
    <property type="nucleotide sequence ID" value="NZ_ARZA01000245.1"/>
</dbReference>
<feature type="binding site" evidence="10">
    <location>
        <position position="8"/>
    </location>
    <ligand>
        <name>Mg(2+)</name>
        <dbReference type="ChEBI" id="CHEBI:18420"/>
    </ligand>
</feature>
<dbReference type="GO" id="GO:0005737">
    <property type="term" value="C:cytoplasm"/>
    <property type="evidence" value="ECO:0007669"/>
    <property type="project" value="UniProtKB-SubCell"/>
</dbReference>
<dbReference type="Gene3D" id="3.40.50.1000">
    <property type="entry name" value="HAD superfamily/HAD-like"/>
    <property type="match status" value="1"/>
</dbReference>
<dbReference type="InterPro" id="IPR023214">
    <property type="entry name" value="HAD_sf"/>
</dbReference>
<evidence type="ECO:0000313" key="11">
    <source>
        <dbReference type="EMBL" id="EOC99740.1"/>
    </source>
</evidence>
<evidence type="ECO:0000256" key="10">
    <source>
        <dbReference type="PIRSR" id="PIRSR004682-4"/>
    </source>
</evidence>
<dbReference type="PANTHER" id="PTHR42891:SF1">
    <property type="entry name" value="D-GLYCERO-BETA-D-MANNO-HEPTOSE-1,7-BISPHOSPHATE 7-PHOSPHATASE"/>
    <property type="match status" value="1"/>
</dbReference>